<dbReference type="InterPro" id="IPR036770">
    <property type="entry name" value="Ankyrin_rpt-contain_sf"/>
</dbReference>
<sequence length="292" mass="33803">MENENKKIKITKSMHDFEIKSNNIKVIELLLKYQYKVKIFKKKGGYELLLTAYTEGRNVLMIASQSGNLDIIEILIENNIRINERDYDNKNALIYATEKGNLKLVQYLVKKKININVCSFCKGWNALFYAIDKNYNDMATYLIDNDIDMYGNNIKNRYSKNIVSLAYEKKNISLINYMIEKGINLDCKDYNGETELINACNNNYREMNNLKLIQLLVENGININEKDNEGDNALIIASMTSTLDIVKYLISKGIDVNAKNNRMYNALIMACEHNKFEIVKYLMECGIDILII</sequence>
<dbReference type="Proteomes" id="UP000193920">
    <property type="component" value="Unassembled WGS sequence"/>
</dbReference>
<keyword evidence="1" id="KW-0677">Repeat</keyword>
<keyword evidence="5" id="KW-1185">Reference proteome</keyword>
<organism evidence="4 5">
    <name type="scientific">Neocallimastix californiae</name>
    <dbReference type="NCBI Taxonomy" id="1754190"/>
    <lineage>
        <taxon>Eukaryota</taxon>
        <taxon>Fungi</taxon>
        <taxon>Fungi incertae sedis</taxon>
        <taxon>Chytridiomycota</taxon>
        <taxon>Chytridiomycota incertae sedis</taxon>
        <taxon>Neocallimastigomycetes</taxon>
        <taxon>Neocallimastigales</taxon>
        <taxon>Neocallimastigaceae</taxon>
        <taxon>Neocallimastix</taxon>
    </lineage>
</organism>
<evidence type="ECO:0000256" key="1">
    <source>
        <dbReference type="ARBA" id="ARBA00022737"/>
    </source>
</evidence>
<dbReference type="PROSITE" id="PS50297">
    <property type="entry name" value="ANK_REP_REGION"/>
    <property type="match status" value="2"/>
</dbReference>
<gene>
    <name evidence="4" type="ORF">LY90DRAFT_639610</name>
</gene>
<feature type="repeat" description="ANK" evidence="3">
    <location>
        <begin position="191"/>
        <end position="228"/>
    </location>
</feature>
<reference evidence="4 5" key="1">
    <citation type="submission" date="2016-08" db="EMBL/GenBank/DDBJ databases">
        <title>A Parts List for Fungal Cellulosomes Revealed by Comparative Genomics.</title>
        <authorList>
            <consortium name="DOE Joint Genome Institute"/>
            <person name="Haitjema C.H."/>
            <person name="Gilmore S.P."/>
            <person name="Henske J.K."/>
            <person name="Solomon K.V."/>
            <person name="De Groot R."/>
            <person name="Kuo A."/>
            <person name="Mondo S.J."/>
            <person name="Salamov A.A."/>
            <person name="Labutti K."/>
            <person name="Zhao Z."/>
            <person name="Chiniquy J."/>
            <person name="Barry K."/>
            <person name="Brewer H.M."/>
            <person name="Purvine S.O."/>
            <person name="Wright A.T."/>
            <person name="Boxma B."/>
            <person name="Van Alen T."/>
            <person name="Hackstein J.H."/>
            <person name="Baker S.E."/>
            <person name="Grigoriev I.V."/>
            <person name="O'Malley M.A."/>
        </authorList>
    </citation>
    <scope>NUCLEOTIDE SEQUENCE [LARGE SCALE GENOMIC DNA]</scope>
    <source>
        <strain evidence="4 5">G1</strain>
    </source>
</reference>
<protein>
    <submittedName>
        <fullName evidence="4">Ankyrin</fullName>
    </submittedName>
</protein>
<dbReference type="SMART" id="SM00248">
    <property type="entry name" value="ANK"/>
    <property type="match status" value="7"/>
</dbReference>
<evidence type="ECO:0000256" key="2">
    <source>
        <dbReference type="ARBA" id="ARBA00023043"/>
    </source>
</evidence>
<dbReference type="EMBL" id="MCOG01000453">
    <property type="protein sequence ID" value="ORY05139.1"/>
    <property type="molecule type" value="Genomic_DNA"/>
</dbReference>
<feature type="repeat" description="ANK" evidence="3">
    <location>
        <begin position="55"/>
        <end position="87"/>
    </location>
</feature>
<evidence type="ECO:0000313" key="4">
    <source>
        <dbReference type="EMBL" id="ORY05139.1"/>
    </source>
</evidence>
<feature type="repeat" description="ANK" evidence="3">
    <location>
        <begin position="229"/>
        <end position="261"/>
    </location>
</feature>
<dbReference type="PRINTS" id="PR01415">
    <property type="entry name" value="ANKYRIN"/>
</dbReference>
<dbReference type="PANTHER" id="PTHR24126:SF14">
    <property type="entry name" value="ANK_REP_REGION DOMAIN-CONTAINING PROTEIN"/>
    <property type="match status" value="1"/>
</dbReference>
<dbReference type="PANTHER" id="PTHR24126">
    <property type="entry name" value="ANKYRIN REPEAT, PH AND SEC7 DOMAIN CONTAINING PROTEIN SECG-RELATED"/>
    <property type="match status" value="1"/>
</dbReference>
<proteinExistence type="predicted"/>
<dbReference type="Pfam" id="PF12796">
    <property type="entry name" value="Ank_2"/>
    <property type="match status" value="2"/>
</dbReference>
<evidence type="ECO:0000313" key="5">
    <source>
        <dbReference type="Proteomes" id="UP000193920"/>
    </source>
</evidence>
<comment type="caution">
    <text evidence="4">The sequence shown here is derived from an EMBL/GenBank/DDBJ whole genome shotgun (WGS) entry which is preliminary data.</text>
</comment>
<dbReference type="AlphaFoldDB" id="A0A1Y1Z4G1"/>
<evidence type="ECO:0000256" key="3">
    <source>
        <dbReference type="PROSITE-ProRule" id="PRU00023"/>
    </source>
</evidence>
<name>A0A1Y1Z4G1_9FUNG</name>
<dbReference type="STRING" id="1754190.A0A1Y1Z4G1"/>
<dbReference type="Gene3D" id="1.25.40.20">
    <property type="entry name" value="Ankyrin repeat-containing domain"/>
    <property type="match status" value="1"/>
</dbReference>
<dbReference type="SUPFAM" id="SSF48403">
    <property type="entry name" value="Ankyrin repeat"/>
    <property type="match status" value="1"/>
</dbReference>
<accession>A0A1Y1Z4G1</accession>
<dbReference type="OrthoDB" id="539213at2759"/>
<keyword evidence="2 3" id="KW-0040">ANK repeat</keyword>
<dbReference type="PROSITE" id="PS50088">
    <property type="entry name" value="ANK_REPEAT"/>
    <property type="match status" value="3"/>
</dbReference>
<dbReference type="InterPro" id="IPR002110">
    <property type="entry name" value="Ankyrin_rpt"/>
</dbReference>